<accession>A0A2H3TCJ2</accession>
<protein>
    <submittedName>
        <fullName evidence="2">Uncharacterized protein</fullName>
    </submittedName>
</protein>
<feature type="region of interest" description="Disordered" evidence="1">
    <location>
        <begin position="424"/>
        <end position="443"/>
    </location>
</feature>
<evidence type="ECO:0000313" key="2">
    <source>
        <dbReference type="EMBL" id="SCO80680.1"/>
    </source>
</evidence>
<organism evidence="2 3">
    <name type="scientific">Fusarium oxysporum</name>
    <name type="common">Fusarium vascular wilt</name>
    <dbReference type="NCBI Taxonomy" id="5507"/>
    <lineage>
        <taxon>Eukaryota</taxon>
        <taxon>Fungi</taxon>
        <taxon>Dikarya</taxon>
        <taxon>Ascomycota</taxon>
        <taxon>Pezizomycotina</taxon>
        <taxon>Sordariomycetes</taxon>
        <taxon>Hypocreomycetidae</taxon>
        <taxon>Hypocreales</taxon>
        <taxon>Nectriaceae</taxon>
        <taxon>Fusarium</taxon>
        <taxon>Fusarium oxysporum species complex</taxon>
    </lineage>
</organism>
<sequence>MESGGFVADGFAVMDEVATSVAEVTSDARLGEVDLLTTITIFSLPRHETITSIPDGGVHRHEFFQRQLELGKDIITSRPNVGLELLATIHCFIIRLAVVAFTIIGSAQVSVVNGVSVYKGTTVSQNQHGILTLAYNCAKVPALCENVHQQYPLATTVHAAPAGAVTGHHTILGARSHLQLHFDRNDNIGGQRGKACAKNWKNHHNCPESNQPDTVPAGAMLGDGSFPAARWNPNNLVMGDAGYNRIANAVGQFSGMMWTCDEFPFATYETPYQKPYHESENEKFASAILLKEVPEREHTAPHRMQHVSNALCALREAVLHKRAPPATKATTKGIWKYHFRTQFQPDTELAAVSVEWYDDASEWFSEYQKRSIEGRDFEESIVRIFHSFYNNGTAEVRHEPVFKDEYRILRRSWDRHLVENGSAVDLEQGNPKRSMGHMQSHGNDNGTVGLSADWLNASGNGFLVVLSSHSTY</sequence>
<dbReference type="VEuPathDB" id="FungiDB:HZS61_000004"/>
<name>A0A2H3TCJ2_FUSOX</name>
<dbReference type="VEuPathDB" id="FungiDB:FOXG_10827"/>
<reference evidence="3" key="1">
    <citation type="submission" date="2016-09" db="EMBL/GenBank/DDBJ databases">
        <authorList>
            <person name="Guldener U."/>
        </authorList>
    </citation>
    <scope>NUCLEOTIDE SEQUENCE [LARGE SCALE GENOMIC DNA]</scope>
    <source>
        <strain evidence="3">V64-1</strain>
    </source>
</reference>
<dbReference type="EMBL" id="FMJY01000002">
    <property type="protein sequence ID" value="SCO80680.1"/>
    <property type="molecule type" value="Genomic_DNA"/>
</dbReference>
<dbReference type="Proteomes" id="UP000219369">
    <property type="component" value="Unassembled WGS sequence"/>
</dbReference>
<dbReference type="OrthoDB" id="73875at2759"/>
<evidence type="ECO:0000256" key="1">
    <source>
        <dbReference type="SAM" id="MobiDB-lite"/>
    </source>
</evidence>
<proteinExistence type="predicted"/>
<dbReference type="VEuPathDB" id="FungiDB:FOZG_00018"/>
<dbReference type="AlphaFoldDB" id="A0A2H3TCJ2"/>
<evidence type="ECO:0000313" key="3">
    <source>
        <dbReference type="Proteomes" id="UP000219369"/>
    </source>
</evidence>
<dbReference type="VEuPathDB" id="FungiDB:FOIG_16548"/>
<gene>
    <name evidence="2" type="ORF">FRV6_04893</name>
</gene>